<sequence>MTFLKKQGAAFYFNAVAIVLAVAGIVTMVMSSTYSEANALAALTRLVIQGVLAVVLIAGGIWAANKGKDDNGIIGLAATMAAIALIVATIGNIINSRILLISGLFSFNSQNMVGWHVFYITVACLVCYVVAVVAMIIGSFCKVTK</sequence>
<name>A0A6A8KND0_9FIRM</name>
<reference evidence="2 3" key="1">
    <citation type="journal article" date="2019" name="Nat. Med.">
        <title>A library of human gut bacterial isolates paired with longitudinal multiomics data enables mechanistic microbiome research.</title>
        <authorList>
            <person name="Poyet M."/>
            <person name="Groussin M."/>
            <person name="Gibbons S.M."/>
            <person name="Avila-Pacheco J."/>
            <person name="Jiang X."/>
            <person name="Kearney S.M."/>
            <person name="Perrotta A.R."/>
            <person name="Berdy B."/>
            <person name="Zhao S."/>
            <person name="Lieberman T.D."/>
            <person name="Swanson P.K."/>
            <person name="Smith M."/>
            <person name="Roesemann S."/>
            <person name="Alexander J.E."/>
            <person name="Rich S.A."/>
            <person name="Livny J."/>
            <person name="Vlamakis H."/>
            <person name="Clish C."/>
            <person name="Bullock K."/>
            <person name="Deik A."/>
            <person name="Scott J."/>
            <person name="Pierce K.A."/>
            <person name="Xavier R.J."/>
            <person name="Alm E.J."/>
        </authorList>
    </citation>
    <scope>NUCLEOTIDE SEQUENCE [LARGE SCALE GENOMIC DNA]</scope>
    <source>
        <strain evidence="2 3">BIOML-B9</strain>
    </source>
</reference>
<evidence type="ECO:0000256" key="1">
    <source>
        <dbReference type="SAM" id="Phobius"/>
    </source>
</evidence>
<comment type="caution">
    <text evidence="2">The sequence shown here is derived from an EMBL/GenBank/DDBJ whole genome shotgun (WGS) entry which is preliminary data.</text>
</comment>
<keyword evidence="1" id="KW-0812">Transmembrane</keyword>
<organism evidence="2 3">
    <name type="scientific">Faecalibacterium prausnitzii</name>
    <dbReference type="NCBI Taxonomy" id="853"/>
    <lineage>
        <taxon>Bacteria</taxon>
        <taxon>Bacillati</taxon>
        <taxon>Bacillota</taxon>
        <taxon>Clostridia</taxon>
        <taxon>Eubacteriales</taxon>
        <taxon>Oscillospiraceae</taxon>
        <taxon>Faecalibacterium</taxon>
    </lineage>
</organism>
<accession>A0A6A8KND0</accession>
<dbReference type="EMBL" id="WKQE01000038">
    <property type="protein sequence ID" value="MSC82137.1"/>
    <property type="molecule type" value="Genomic_DNA"/>
</dbReference>
<feature type="transmembrane region" description="Helical" evidence="1">
    <location>
        <begin position="12"/>
        <end position="34"/>
    </location>
</feature>
<protein>
    <submittedName>
        <fullName evidence="2">Uncharacterized protein</fullName>
    </submittedName>
</protein>
<evidence type="ECO:0000313" key="3">
    <source>
        <dbReference type="Proteomes" id="UP000477010"/>
    </source>
</evidence>
<keyword evidence="1" id="KW-0472">Membrane</keyword>
<dbReference type="AlphaFoldDB" id="A0A6A8KND0"/>
<dbReference type="RefSeq" id="WP_154251643.1">
    <property type="nucleotide sequence ID" value="NZ_WKPZ01000040.1"/>
</dbReference>
<evidence type="ECO:0000313" key="2">
    <source>
        <dbReference type="EMBL" id="MSC82137.1"/>
    </source>
</evidence>
<feature type="transmembrane region" description="Helical" evidence="1">
    <location>
        <begin position="46"/>
        <end position="65"/>
    </location>
</feature>
<keyword evidence="1" id="KW-1133">Transmembrane helix</keyword>
<proteinExistence type="predicted"/>
<gene>
    <name evidence="2" type="ORF">GKD85_15295</name>
</gene>
<feature type="transmembrane region" description="Helical" evidence="1">
    <location>
        <begin position="114"/>
        <end position="141"/>
    </location>
</feature>
<feature type="transmembrane region" description="Helical" evidence="1">
    <location>
        <begin position="72"/>
        <end position="94"/>
    </location>
</feature>
<dbReference type="Proteomes" id="UP000477010">
    <property type="component" value="Unassembled WGS sequence"/>
</dbReference>